<evidence type="ECO:0000313" key="1">
    <source>
        <dbReference type="EMBL" id="RYR61963.1"/>
    </source>
</evidence>
<accession>A0A445DFP0</accession>
<dbReference type="Proteomes" id="UP000289738">
    <property type="component" value="Chromosome A04"/>
</dbReference>
<name>A0A445DFP0_ARAHY</name>
<evidence type="ECO:0008006" key="3">
    <source>
        <dbReference type="Google" id="ProtNLM"/>
    </source>
</evidence>
<dbReference type="EMBL" id="SDMP01000004">
    <property type="protein sequence ID" value="RYR61963.1"/>
    <property type="molecule type" value="Genomic_DNA"/>
</dbReference>
<dbReference type="AlphaFoldDB" id="A0A445DFP0"/>
<keyword evidence="2" id="KW-1185">Reference proteome</keyword>
<organism evidence="1 2">
    <name type="scientific">Arachis hypogaea</name>
    <name type="common">Peanut</name>
    <dbReference type="NCBI Taxonomy" id="3818"/>
    <lineage>
        <taxon>Eukaryota</taxon>
        <taxon>Viridiplantae</taxon>
        <taxon>Streptophyta</taxon>
        <taxon>Embryophyta</taxon>
        <taxon>Tracheophyta</taxon>
        <taxon>Spermatophyta</taxon>
        <taxon>Magnoliopsida</taxon>
        <taxon>eudicotyledons</taxon>
        <taxon>Gunneridae</taxon>
        <taxon>Pentapetalae</taxon>
        <taxon>rosids</taxon>
        <taxon>fabids</taxon>
        <taxon>Fabales</taxon>
        <taxon>Fabaceae</taxon>
        <taxon>Papilionoideae</taxon>
        <taxon>50 kb inversion clade</taxon>
        <taxon>dalbergioids sensu lato</taxon>
        <taxon>Dalbergieae</taxon>
        <taxon>Pterocarpus clade</taxon>
        <taxon>Arachis</taxon>
    </lineage>
</organism>
<proteinExistence type="predicted"/>
<gene>
    <name evidence="1" type="ORF">Ahy_A04g019244</name>
</gene>
<sequence>MRSTQRIQSMHAFSGGYLHCKTSLEQKELKNDAADSRGVIPCATSSAIERQFQQEYTNDMFRGVRIEFDKKTDCNIRAVYEQGDSAWVKVEEKILAYEKTRYVTHNVHFDHSTHQLCSSRWSKNIKHKHTYIKSSHDVVCTLLQLDDEADILHVALDDARVKLVNYRVKLRNKTIADAHTSIAIETSFVVGTKDIQGPSKVTIKGRPKGKRIRYELEKSIKKSIKKSM</sequence>
<evidence type="ECO:0000313" key="2">
    <source>
        <dbReference type="Proteomes" id="UP000289738"/>
    </source>
</evidence>
<protein>
    <recommendedName>
        <fullName evidence="3">Protein FAR1-RELATED SEQUENCE</fullName>
    </recommendedName>
</protein>
<comment type="caution">
    <text evidence="1">The sequence shown here is derived from an EMBL/GenBank/DDBJ whole genome shotgun (WGS) entry which is preliminary data.</text>
</comment>
<reference evidence="1 2" key="1">
    <citation type="submission" date="2019-01" db="EMBL/GenBank/DDBJ databases">
        <title>Sequencing of cultivated peanut Arachis hypogaea provides insights into genome evolution and oil improvement.</title>
        <authorList>
            <person name="Chen X."/>
        </authorList>
    </citation>
    <scope>NUCLEOTIDE SEQUENCE [LARGE SCALE GENOMIC DNA]</scope>
    <source>
        <strain evidence="2">cv. Fuhuasheng</strain>
        <tissue evidence="1">Leaves</tissue>
    </source>
</reference>